<gene>
    <name evidence="13" type="ORF">HF682_05370</name>
</gene>
<dbReference type="InterPro" id="IPR036425">
    <property type="entry name" value="MoaB/Mog-like_dom_sf"/>
</dbReference>
<dbReference type="GO" id="GO:0046872">
    <property type="term" value="F:metal ion binding"/>
    <property type="evidence" value="ECO:0007669"/>
    <property type="project" value="UniProtKB-UniRule"/>
</dbReference>
<keyword evidence="6 11" id="KW-0808">Transferase</keyword>
<keyword evidence="14" id="KW-1185">Reference proteome</keyword>
<dbReference type="InterPro" id="IPR038987">
    <property type="entry name" value="MoeA-like"/>
</dbReference>
<keyword evidence="5 11" id="KW-0500">Molybdenum</keyword>
<evidence type="ECO:0000313" key="14">
    <source>
        <dbReference type="Proteomes" id="UP000587991"/>
    </source>
</evidence>
<accession>A0A847S457</accession>
<dbReference type="GO" id="GO:0061599">
    <property type="term" value="F:molybdopterin molybdotransferase activity"/>
    <property type="evidence" value="ECO:0007669"/>
    <property type="project" value="UniProtKB-UniRule"/>
</dbReference>
<dbReference type="InterPro" id="IPR036135">
    <property type="entry name" value="MoeA_linker/N_sf"/>
</dbReference>
<dbReference type="InterPro" id="IPR005110">
    <property type="entry name" value="MoeA_linker/N"/>
</dbReference>
<evidence type="ECO:0000259" key="12">
    <source>
        <dbReference type="SMART" id="SM00852"/>
    </source>
</evidence>
<evidence type="ECO:0000256" key="10">
    <source>
        <dbReference type="ARBA" id="ARBA00047317"/>
    </source>
</evidence>
<evidence type="ECO:0000313" key="13">
    <source>
        <dbReference type="EMBL" id="NLR74583.1"/>
    </source>
</evidence>
<evidence type="ECO:0000256" key="11">
    <source>
        <dbReference type="RuleBase" id="RU365090"/>
    </source>
</evidence>
<dbReference type="InterPro" id="IPR001453">
    <property type="entry name" value="MoaB/Mog_dom"/>
</dbReference>
<evidence type="ECO:0000256" key="1">
    <source>
        <dbReference type="ARBA" id="ARBA00001946"/>
    </source>
</evidence>
<dbReference type="AlphaFoldDB" id="A0A847S457"/>
<evidence type="ECO:0000256" key="8">
    <source>
        <dbReference type="ARBA" id="ARBA00022842"/>
    </source>
</evidence>
<dbReference type="Gene3D" id="2.170.190.11">
    <property type="entry name" value="Molybdopterin biosynthesis moea protein, domain 3"/>
    <property type="match status" value="1"/>
</dbReference>
<evidence type="ECO:0000256" key="4">
    <source>
        <dbReference type="ARBA" id="ARBA00010763"/>
    </source>
</evidence>
<dbReference type="Proteomes" id="UP000587991">
    <property type="component" value="Unassembled WGS sequence"/>
</dbReference>
<comment type="function">
    <text evidence="2 11">Catalyzes the insertion of molybdate into adenylated molybdopterin with the concomitant release of AMP.</text>
</comment>
<keyword evidence="7 11" id="KW-0479">Metal-binding</keyword>
<sequence length="393" mass="41785">MQVSEAIAQLLAAVKLPELTETVSLLDADNRVLAVDVKSGMDVPGFDNSAMDGYALSAEAAVGAVFTVTQRIAAGQVGQPLLPGEAARIFTGAPVPPGTVAVVMQEHASEEGGQLTLSQPARVGQHIRRSGEDIAAGQVVVAEGERLLPAQLSLIASIGEPLVTVYRKPSVGLLFTGDELTEPGQPLPPGGIYNSNRYALSALLKRLGCEVTDLGQVPDRLDATQAVLREAAGHYDVLISSGGVSVGEEDHVKAALQTLGELHLWRLAMKPGKPLAFGRIGATHFVGLPGNPVSSFVTLLMVVRPFLLALQGQRHVTPQPQTLPAAFNWPRPDKRREFLRARINGDGQLSLFDNQGSGVMTSLAWADGLVELPPETVVQQGDRVRYWPLSTLY</sequence>
<dbReference type="GO" id="GO:0006777">
    <property type="term" value="P:Mo-molybdopterin cofactor biosynthetic process"/>
    <property type="evidence" value="ECO:0007669"/>
    <property type="project" value="UniProtKB-UniRule"/>
</dbReference>
<dbReference type="NCBIfam" id="NF045515">
    <property type="entry name" value="Glp_gephyrin"/>
    <property type="match status" value="1"/>
</dbReference>
<comment type="similarity">
    <text evidence="4 11">Belongs to the MoeA family.</text>
</comment>
<dbReference type="SUPFAM" id="SSF63882">
    <property type="entry name" value="MoeA N-terminal region -like"/>
    <property type="match status" value="1"/>
</dbReference>
<dbReference type="PANTHER" id="PTHR10192:SF5">
    <property type="entry name" value="GEPHYRIN"/>
    <property type="match status" value="1"/>
</dbReference>
<comment type="cofactor">
    <cofactor evidence="1 11">
        <name>Mg(2+)</name>
        <dbReference type="ChEBI" id="CHEBI:18420"/>
    </cofactor>
</comment>
<dbReference type="PANTHER" id="PTHR10192">
    <property type="entry name" value="MOLYBDOPTERIN BIOSYNTHESIS PROTEIN"/>
    <property type="match status" value="1"/>
</dbReference>
<dbReference type="InterPro" id="IPR036688">
    <property type="entry name" value="MoeA_C_domain_IV_sf"/>
</dbReference>
<dbReference type="Gene3D" id="3.40.980.10">
    <property type="entry name" value="MoaB/Mog-like domain"/>
    <property type="match status" value="1"/>
</dbReference>
<comment type="catalytic activity">
    <reaction evidence="10">
        <text>adenylyl-molybdopterin + molybdate = Mo-molybdopterin + AMP + H(+)</text>
        <dbReference type="Rhea" id="RHEA:35047"/>
        <dbReference type="ChEBI" id="CHEBI:15378"/>
        <dbReference type="ChEBI" id="CHEBI:36264"/>
        <dbReference type="ChEBI" id="CHEBI:62727"/>
        <dbReference type="ChEBI" id="CHEBI:71302"/>
        <dbReference type="ChEBI" id="CHEBI:456215"/>
        <dbReference type="EC" id="2.10.1.1"/>
    </reaction>
</comment>
<dbReference type="FunFam" id="3.40.980.10:FF:000004">
    <property type="entry name" value="Molybdopterin molybdenumtransferase"/>
    <property type="match status" value="1"/>
</dbReference>
<evidence type="ECO:0000256" key="3">
    <source>
        <dbReference type="ARBA" id="ARBA00005046"/>
    </source>
</evidence>
<evidence type="ECO:0000256" key="7">
    <source>
        <dbReference type="ARBA" id="ARBA00022723"/>
    </source>
</evidence>
<comment type="pathway">
    <text evidence="3 11">Cofactor biosynthesis; molybdopterin biosynthesis.</text>
</comment>
<dbReference type="NCBIfam" id="TIGR00177">
    <property type="entry name" value="molyb_syn"/>
    <property type="match status" value="1"/>
</dbReference>
<keyword evidence="8 11" id="KW-0460">Magnesium</keyword>
<dbReference type="EMBL" id="JABAIM010000001">
    <property type="protein sequence ID" value="NLR74583.1"/>
    <property type="molecule type" value="Genomic_DNA"/>
</dbReference>
<dbReference type="InterPro" id="IPR005111">
    <property type="entry name" value="MoeA_C_domain_IV"/>
</dbReference>
<evidence type="ECO:0000256" key="2">
    <source>
        <dbReference type="ARBA" id="ARBA00002901"/>
    </source>
</evidence>
<organism evidence="13 14">
    <name type="scientific">Leeia aquatica</name>
    <dbReference type="NCBI Taxonomy" id="2725557"/>
    <lineage>
        <taxon>Bacteria</taxon>
        <taxon>Pseudomonadati</taxon>
        <taxon>Pseudomonadota</taxon>
        <taxon>Betaproteobacteria</taxon>
        <taxon>Neisseriales</taxon>
        <taxon>Leeiaceae</taxon>
        <taxon>Leeia</taxon>
    </lineage>
</organism>
<name>A0A847S457_9NEIS</name>
<dbReference type="Pfam" id="PF00994">
    <property type="entry name" value="MoCF_biosynth"/>
    <property type="match status" value="1"/>
</dbReference>
<dbReference type="PROSITE" id="PS01079">
    <property type="entry name" value="MOCF_BIOSYNTHESIS_2"/>
    <property type="match status" value="1"/>
</dbReference>
<reference evidence="13 14" key="1">
    <citation type="submission" date="2020-04" db="EMBL/GenBank/DDBJ databases">
        <title>Draft genome of Leeia sp. IMCC25680.</title>
        <authorList>
            <person name="Song J."/>
            <person name="Cho J.-C."/>
        </authorList>
    </citation>
    <scope>NUCLEOTIDE SEQUENCE [LARGE SCALE GENOMIC DNA]</scope>
    <source>
        <strain evidence="13 14">IMCC25680</strain>
    </source>
</reference>
<dbReference type="Gene3D" id="2.40.340.10">
    <property type="entry name" value="MoeA, C-terminal, domain IV"/>
    <property type="match status" value="1"/>
</dbReference>
<dbReference type="SMART" id="SM00852">
    <property type="entry name" value="MoCF_biosynth"/>
    <property type="match status" value="1"/>
</dbReference>
<feature type="domain" description="MoaB/Mog" evidence="12">
    <location>
        <begin position="172"/>
        <end position="309"/>
    </location>
</feature>
<evidence type="ECO:0000256" key="6">
    <source>
        <dbReference type="ARBA" id="ARBA00022679"/>
    </source>
</evidence>
<dbReference type="SUPFAM" id="SSF63867">
    <property type="entry name" value="MoeA C-terminal domain-like"/>
    <property type="match status" value="1"/>
</dbReference>
<dbReference type="Pfam" id="PF03454">
    <property type="entry name" value="MoeA_C"/>
    <property type="match status" value="1"/>
</dbReference>
<dbReference type="EC" id="2.10.1.1" evidence="11"/>
<keyword evidence="9 11" id="KW-0501">Molybdenum cofactor biosynthesis</keyword>
<proteinExistence type="inferred from homology"/>
<dbReference type="Pfam" id="PF03453">
    <property type="entry name" value="MoeA_N"/>
    <property type="match status" value="1"/>
</dbReference>
<evidence type="ECO:0000256" key="9">
    <source>
        <dbReference type="ARBA" id="ARBA00023150"/>
    </source>
</evidence>
<dbReference type="InterPro" id="IPR008284">
    <property type="entry name" value="MoCF_biosynth_CS"/>
</dbReference>
<dbReference type="GO" id="GO:0005829">
    <property type="term" value="C:cytosol"/>
    <property type="evidence" value="ECO:0007669"/>
    <property type="project" value="TreeGrafter"/>
</dbReference>
<comment type="caution">
    <text evidence="13">The sequence shown here is derived from an EMBL/GenBank/DDBJ whole genome shotgun (WGS) entry which is preliminary data.</text>
</comment>
<protein>
    <recommendedName>
        <fullName evidence="11">Molybdopterin molybdenumtransferase</fullName>
        <ecNumber evidence="11">2.10.1.1</ecNumber>
    </recommendedName>
</protein>
<dbReference type="SUPFAM" id="SSF53218">
    <property type="entry name" value="Molybdenum cofactor biosynthesis proteins"/>
    <property type="match status" value="1"/>
</dbReference>
<dbReference type="CDD" id="cd00887">
    <property type="entry name" value="MoeA"/>
    <property type="match status" value="1"/>
</dbReference>
<dbReference type="UniPathway" id="UPA00344"/>
<dbReference type="Gene3D" id="3.90.105.10">
    <property type="entry name" value="Molybdopterin biosynthesis moea protein, domain 2"/>
    <property type="match status" value="1"/>
</dbReference>
<evidence type="ECO:0000256" key="5">
    <source>
        <dbReference type="ARBA" id="ARBA00022505"/>
    </source>
</evidence>